<keyword evidence="4 7" id="KW-0560">Oxidoreductase</keyword>
<comment type="caution">
    <text evidence="10">The sequence shown here is derived from an EMBL/GenBank/DDBJ whole genome shotgun (WGS) entry which is preliminary data.</text>
</comment>
<dbReference type="InterPro" id="IPR008255">
    <property type="entry name" value="Pyr_nucl-diS_OxRdtase_2_AS"/>
</dbReference>
<dbReference type="RefSeq" id="WP_021687028.1">
    <property type="nucleotide sequence ID" value="NZ_KI260564.1"/>
</dbReference>
<evidence type="ECO:0000313" key="11">
    <source>
        <dbReference type="Proteomes" id="UP000016649"/>
    </source>
</evidence>
<evidence type="ECO:0000256" key="6">
    <source>
        <dbReference type="ARBA" id="ARBA00023284"/>
    </source>
</evidence>
<evidence type="ECO:0000256" key="4">
    <source>
        <dbReference type="ARBA" id="ARBA00023002"/>
    </source>
</evidence>
<dbReference type="InterPro" id="IPR050097">
    <property type="entry name" value="Ferredoxin-NADP_redctase_2"/>
</dbReference>
<evidence type="ECO:0000256" key="8">
    <source>
        <dbReference type="RuleBase" id="RU003881"/>
    </source>
</evidence>
<dbReference type="PRINTS" id="PR00469">
    <property type="entry name" value="PNDRDTASEII"/>
</dbReference>
<evidence type="ECO:0000256" key="1">
    <source>
        <dbReference type="ARBA" id="ARBA00009333"/>
    </source>
</evidence>
<comment type="cofactor">
    <cofactor evidence="8">
        <name>FAD</name>
        <dbReference type="ChEBI" id="CHEBI:57692"/>
    </cofactor>
    <text evidence="8">Binds 1 FAD per subunit.</text>
</comment>
<reference evidence="10 11" key="1">
    <citation type="submission" date="2013-08" db="EMBL/GenBank/DDBJ databases">
        <authorList>
            <person name="Weinstock G."/>
            <person name="Sodergren E."/>
            <person name="Wylie T."/>
            <person name="Fulton L."/>
            <person name="Fulton R."/>
            <person name="Fronick C."/>
            <person name="O'Laughlin M."/>
            <person name="Godfrey J."/>
            <person name="Miner T."/>
            <person name="Herter B."/>
            <person name="Appelbaum E."/>
            <person name="Cordes M."/>
            <person name="Lek S."/>
            <person name="Wollam A."/>
            <person name="Pepin K.H."/>
            <person name="Palsikar V.B."/>
            <person name="Mitreva M."/>
            <person name="Wilson R.K."/>
        </authorList>
    </citation>
    <scope>NUCLEOTIDE SEQUENCE [LARGE SCALE GENOMIC DNA]</scope>
    <source>
        <strain evidence="10 11">ATCC 700332</strain>
    </source>
</reference>
<dbReference type="EC" id="1.8.1.9" evidence="7"/>
<dbReference type="InterPro" id="IPR023753">
    <property type="entry name" value="FAD/NAD-binding_dom"/>
</dbReference>
<dbReference type="PROSITE" id="PS00573">
    <property type="entry name" value="PYRIDINE_REDOX_2"/>
    <property type="match status" value="1"/>
</dbReference>
<dbReference type="NCBIfam" id="TIGR01292">
    <property type="entry name" value="TRX_reduct"/>
    <property type="match status" value="1"/>
</dbReference>
<dbReference type="PRINTS" id="PR00368">
    <property type="entry name" value="FADPNR"/>
</dbReference>
<evidence type="ECO:0000256" key="3">
    <source>
        <dbReference type="ARBA" id="ARBA00022827"/>
    </source>
</evidence>
<keyword evidence="5" id="KW-1015">Disulfide bond</keyword>
<organism evidence="10 11">
    <name type="scientific">Treponema lecithinolyticum ATCC 700332</name>
    <dbReference type="NCBI Taxonomy" id="1321815"/>
    <lineage>
        <taxon>Bacteria</taxon>
        <taxon>Pseudomonadati</taxon>
        <taxon>Spirochaetota</taxon>
        <taxon>Spirochaetia</taxon>
        <taxon>Spirochaetales</taxon>
        <taxon>Treponemataceae</taxon>
        <taxon>Treponema</taxon>
    </lineage>
</organism>
<keyword evidence="6 7" id="KW-0676">Redox-active center</keyword>
<comment type="catalytic activity">
    <reaction evidence="7">
        <text>[thioredoxin]-dithiol + NADP(+) = [thioredoxin]-disulfide + NADPH + H(+)</text>
        <dbReference type="Rhea" id="RHEA:20345"/>
        <dbReference type="Rhea" id="RHEA-COMP:10698"/>
        <dbReference type="Rhea" id="RHEA-COMP:10700"/>
        <dbReference type="ChEBI" id="CHEBI:15378"/>
        <dbReference type="ChEBI" id="CHEBI:29950"/>
        <dbReference type="ChEBI" id="CHEBI:50058"/>
        <dbReference type="ChEBI" id="CHEBI:57783"/>
        <dbReference type="ChEBI" id="CHEBI:58349"/>
        <dbReference type="EC" id="1.8.1.9"/>
    </reaction>
</comment>
<comment type="subunit">
    <text evidence="7">Homodimer.</text>
</comment>
<keyword evidence="11" id="KW-1185">Reference proteome</keyword>
<proteinExistence type="inferred from homology"/>
<name>A0ABN0NZV2_TRELE</name>
<gene>
    <name evidence="10" type="ORF">HMPREF9193_00810</name>
</gene>
<accession>A0ABN0NZV2</accession>
<dbReference type="InterPro" id="IPR005982">
    <property type="entry name" value="Thioredox_Rdtase"/>
</dbReference>
<comment type="similarity">
    <text evidence="1 7">Belongs to the class-II pyridine nucleotide-disulfide oxidoreductase family.</text>
</comment>
<dbReference type="SUPFAM" id="SSF51905">
    <property type="entry name" value="FAD/NAD(P)-binding domain"/>
    <property type="match status" value="1"/>
</dbReference>
<evidence type="ECO:0000256" key="5">
    <source>
        <dbReference type="ARBA" id="ARBA00023157"/>
    </source>
</evidence>
<sequence length="302" mass="31928">MIYDTVIIGGGPAGYTAALYCVRAGRSVMVLEKLSAGGQMAATGIIDNYPGFEQGIDGFELGQKMKACADRFGTKTELTEVTDVDFSGSIKKVTCSAGVIEAKTVVIATGASARTLGLSEESSLKGKGLAYCAVCDGMFYKDKTVAVIGGGNSAAADALYLSKICKKVYLVHRRDSLRASAVYMEPLTKTANLEFVWNAAVKNIIHDKTVTGITVERTDTHKLSEIACDGVFVAVGRIPNTDIFKGKLPLDEKGYIIANESTKTAIDGVFAAGDVRTKTLRQIVTACADGACASAAIEEYLR</sequence>
<keyword evidence="2 7" id="KW-0285">Flavoprotein</keyword>
<dbReference type="Pfam" id="PF07992">
    <property type="entry name" value="Pyr_redox_2"/>
    <property type="match status" value="1"/>
</dbReference>
<evidence type="ECO:0000259" key="9">
    <source>
        <dbReference type="Pfam" id="PF07992"/>
    </source>
</evidence>
<feature type="domain" description="FAD/NAD(P)-binding" evidence="9">
    <location>
        <begin position="3"/>
        <end position="290"/>
    </location>
</feature>
<evidence type="ECO:0000256" key="7">
    <source>
        <dbReference type="RuleBase" id="RU003880"/>
    </source>
</evidence>
<keyword evidence="8" id="KW-0521">NADP</keyword>
<dbReference type="PANTHER" id="PTHR48105">
    <property type="entry name" value="THIOREDOXIN REDUCTASE 1-RELATED-RELATED"/>
    <property type="match status" value="1"/>
</dbReference>
<evidence type="ECO:0000313" key="10">
    <source>
        <dbReference type="EMBL" id="ERJ93521.1"/>
    </source>
</evidence>
<dbReference type="Proteomes" id="UP000016649">
    <property type="component" value="Unassembled WGS sequence"/>
</dbReference>
<dbReference type="InterPro" id="IPR036188">
    <property type="entry name" value="FAD/NAD-bd_sf"/>
</dbReference>
<evidence type="ECO:0000256" key="2">
    <source>
        <dbReference type="ARBA" id="ARBA00022630"/>
    </source>
</evidence>
<dbReference type="EMBL" id="AWVH01000024">
    <property type="protein sequence ID" value="ERJ93521.1"/>
    <property type="molecule type" value="Genomic_DNA"/>
</dbReference>
<keyword evidence="3 7" id="KW-0274">FAD</keyword>
<protein>
    <recommendedName>
        <fullName evidence="7">Thioredoxin reductase</fullName>
        <ecNumber evidence="7">1.8.1.9</ecNumber>
    </recommendedName>
</protein>
<dbReference type="Gene3D" id="3.50.50.60">
    <property type="entry name" value="FAD/NAD(P)-binding domain"/>
    <property type="match status" value="2"/>
</dbReference>